<feature type="active site" description="Tele-phosphohistidine intermediate" evidence="5">
    <location>
        <position position="76"/>
    </location>
</feature>
<accession>C8NHJ4</accession>
<evidence type="ECO:0000256" key="2">
    <source>
        <dbReference type="ARBA" id="ARBA00022597"/>
    </source>
</evidence>
<keyword evidence="6" id="KW-0460">Magnesium</keyword>
<dbReference type="Pfam" id="PF02255">
    <property type="entry name" value="PTS_IIA"/>
    <property type="match status" value="1"/>
</dbReference>
<dbReference type="GO" id="GO:0046872">
    <property type="term" value="F:metal ion binding"/>
    <property type="evidence" value="ECO:0007669"/>
    <property type="project" value="UniProtKB-KW"/>
</dbReference>
<dbReference type="eggNOG" id="COG1447">
    <property type="taxonomic scope" value="Bacteria"/>
</dbReference>
<keyword evidence="4" id="KW-0598">Phosphotransferase system</keyword>
<dbReference type="PIRSF" id="PIRSF000699">
    <property type="entry name" value="PTS_IILac_III"/>
    <property type="match status" value="1"/>
</dbReference>
<evidence type="ECO:0000256" key="1">
    <source>
        <dbReference type="ARBA" id="ARBA00022448"/>
    </source>
</evidence>
<gene>
    <name evidence="8" type="primary">licA</name>
    <name evidence="8" type="ORF">HMPREF0444_1389</name>
</gene>
<keyword evidence="6" id="KW-0479">Metal-binding</keyword>
<keyword evidence="1" id="KW-0813">Transport</keyword>
<dbReference type="EC" id="2.7.1.-" evidence="8"/>
<dbReference type="Gene3D" id="1.20.58.80">
    <property type="entry name" value="Phosphotransferase system, lactose/cellobiose-type IIA subunit"/>
    <property type="match status" value="1"/>
</dbReference>
<evidence type="ECO:0000256" key="5">
    <source>
        <dbReference type="PIRSR" id="PIRSR000699-1"/>
    </source>
</evidence>
<dbReference type="CDD" id="cd00215">
    <property type="entry name" value="PTS_IIA_lac"/>
    <property type="match status" value="1"/>
</dbReference>
<keyword evidence="2" id="KW-0762">Sugar transport</keyword>
<name>C8NHJ4_9LACT</name>
<dbReference type="GO" id="GO:0016740">
    <property type="term" value="F:transferase activity"/>
    <property type="evidence" value="ECO:0007669"/>
    <property type="project" value="UniProtKB-KW"/>
</dbReference>
<dbReference type="HOGENOM" id="CLU_152490_1_0_9"/>
<protein>
    <submittedName>
        <fullName evidence="8">Lichenan-specific phosphotransferase enzyme IIA component</fullName>
        <ecNumber evidence="8">2.7.1.-</ecNumber>
    </submittedName>
</protein>
<dbReference type="PANTHER" id="PTHR34382">
    <property type="entry name" value="PTS SYSTEM N,N'-DIACETYLCHITOBIOSE-SPECIFIC EIIA COMPONENT"/>
    <property type="match status" value="1"/>
</dbReference>
<dbReference type="InterPro" id="IPR003188">
    <property type="entry name" value="PTS_IIA_lac/cel"/>
</dbReference>
<dbReference type="GO" id="GO:0009401">
    <property type="term" value="P:phosphoenolpyruvate-dependent sugar phosphotransferase system"/>
    <property type="evidence" value="ECO:0007669"/>
    <property type="project" value="UniProtKB-KW"/>
</dbReference>
<evidence type="ECO:0000256" key="4">
    <source>
        <dbReference type="ARBA" id="ARBA00022683"/>
    </source>
</evidence>
<proteinExistence type="predicted"/>
<dbReference type="GeneID" id="78412134"/>
<evidence type="ECO:0000256" key="3">
    <source>
        <dbReference type="ARBA" id="ARBA00022679"/>
    </source>
</evidence>
<evidence type="ECO:0000313" key="9">
    <source>
        <dbReference type="Proteomes" id="UP000005926"/>
    </source>
</evidence>
<feature type="binding site" evidence="6">
    <location>
        <position position="79"/>
    </location>
    <ligand>
        <name>Mg(2+)</name>
        <dbReference type="ChEBI" id="CHEBI:18420"/>
        <note>ligand shared between all trimeric partners</note>
    </ligand>
</feature>
<dbReference type="PANTHER" id="PTHR34382:SF7">
    <property type="entry name" value="PTS SYSTEM N,N'-DIACETYLCHITOBIOSE-SPECIFIC EIIA COMPONENT"/>
    <property type="match status" value="1"/>
</dbReference>
<keyword evidence="9" id="KW-1185">Reference proteome</keyword>
<dbReference type="PROSITE" id="PS51095">
    <property type="entry name" value="PTS_EIIA_TYPE_3"/>
    <property type="match status" value="1"/>
</dbReference>
<keyword evidence="3 8" id="KW-0808">Transferase</keyword>
<dbReference type="SUPFAM" id="SSF46973">
    <property type="entry name" value="Enzyme IIa from lactose specific PTS, IIa-lac"/>
    <property type="match status" value="1"/>
</dbReference>
<dbReference type="RefSeq" id="WP_005607782.1">
    <property type="nucleotide sequence ID" value="NZ_CP102283.1"/>
</dbReference>
<evidence type="ECO:0000256" key="7">
    <source>
        <dbReference type="PROSITE-ProRule" id="PRU00418"/>
    </source>
</evidence>
<evidence type="ECO:0000256" key="6">
    <source>
        <dbReference type="PIRSR" id="PIRSR000699-2"/>
    </source>
</evidence>
<organism evidence="8 9">
    <name type="scientific">Granulicatella adiacens ATCC 49175</name>
    <dbReference type="NCBI Taxonomy" id="638301"/>
    <lineage>
        <taxon>Bacteria</taxon>
        <taxon>Bacillati</taxon>
        <taxon>Bacillota</taxon>
        <taxon>Bacilli</taxon>
        <taxon>Lactobacillales</taxon>
        <taxon>Carnobacteriaceae</taxon>
        <taxon>Granulicatella</taxon>
    </lineage>
</organism>
<reference evidence="8 9" key="1">
    <citation type="submission" date="2009-08" db="EMBL/GenBank/DDBJ databases">
        <authorList>
            <person name="Muzny D."/>
            <person name="Qin X."/>
            <person name="Deng J."/>
            <person name="Jiang H."/>
            <person name="Liu Y."/>
            <person name="Qu J."/>
            <person name="Song X.-Z."/>
            <person name="Zhang L."/>
            <person name="Thornton R."/>
            <person name="Coyle M."/>
            <person name="Francisco L."/>
            <person name="Jackson L."/>
            <person name="Javaid M."/>
            <person name="Korchina V."/>
            <person name="Kovar C."/>
            <person name="Mata R."/>
            <person name="Mathew T."/>
            <person name="Ngo R."/>
            <person name="Nguyen L."/>
            <person name="Nguyen N."/>
            <person name="Okwuonu G."/>
            <person name="Ongeri F."/>
            <person name="Pham C."/>
            <person name="Simmons D."/>
            <person name="Wilczek-Boney K."/>
            <person name="Hale W."/>
            <person name="Jakkamsetti A."/>
            <person name="Pham P."/>
            <person name="Ruth R."/>
            <person name="San Lucas F."/>
            <person name="Warren J."/>
            <person name="Zhang J."/>
            <person name="Zhao Z."/>
            <person name="Zhou C."/>
            <person name="Zhu D."/>
            <person name="Lee S."/>
            <person name="Bess C."/>
            <person name="Blankenburg K."/>
            <person name="Forbes L."/>
            <person name="Fu Q."/>
            <person name="Gubbala S."/>
            <person name="Hirani K."/>
            <person name="Jayaseelan J.C."/>
            <person name="Lara F."/>
            <person name="Munidasa M."/>
            <person name="Palculict T."/>
            <person name="Patil S."/>
            <person name="Pu L.-L."/>
            <person name="Saada N."/>
            <person name="Tang L."/>
            <person name="Weissenberger G."/>
            <person name="Zhu Y."/>
            <person name="Hemphill L."/>
            <person name="Shang Y."/>
            <person name="Youmans B."/>
            <person name="Ayvaz T."/>
            <person name="Ross M."/>
            <person name="Santibanez J."/>
            <person name="Aqrawi P."/>
            <person name="Gross S."/>
            <person name="Joshi V."/>
            <person name="Fowler G."/>
            <person name="Nazareth L."/>
            <person name="Reid J."/>
            <person name="Worley K."/>
            <person name="Petrosino J."/>
            <person name="Highlander S."/>
            <person name="Gibbs R."/>
        </authorList>
    </citation>
    <scope>NUCLEOTIDE SEQUENCE [LARGE SCALE GENOMIC DNA]</scope>
    <source>
        <strain evidence="8 9">ATCC 49175</strain>
    </source>
</reference>
<dbReference type="InterPro" id="IPR036542">
    <property type="entry name" value="PTS_IIA_lac/cel_sf"/>
</dbReference>
<dbReference type="AlphaFoldDB" id="C8NHJ4"/>
<evidence type="ECO:0000313" key="8">
    <source>
        <dbReference type="EMBL" id="EEW37171.1"/>
    </source>
</evidence>
<dbReference type="Proteomes" id="UP000005926">
    <property type="component" value="Unassembled WGS sequence"/>
</dbReference>
<comment type="cofactor">
    <cofactor evidence="6">
        <name>Mg(2+)</name>
        <dbReference type="ChEBI" id="CHEBI:18420"/>
    </cofactor>
    <text evidence="6">Binds 1 Mg(2+) ion per trimer.</text>
</comment>
<feature type="modified residue" description="Phosphohistidine; by HPr" evidence="7">
    <location>
        <position position="76"/>
    </location>
</feature>
<sequence length="108" mass="12499">MQDMELIIFEIISNGGNAKALVYEAMEESEKGNFEEARKLLEEADTFLNKAHQVQTDLIQKEAAGERNEVTVLFVHAQDHLMTSIEVRTLAENVIRMNERLWKLEHKE</sequence>
<dbReference type="STRING" id="638301.HMPREF0444_1389"/>
<comment type="caution">
    <text evidence="8">The sequence shown here is derived from an EMBL/GenBank/DDBJ whole genome shotgun (WGS) entry which is preliminary data.</text>
</comment>
<dbReference type="EMBL" id="ACKZ01000020">
    <property type="protein sequence ID" value="EEW37171.1"/>
    <property type="molecule type" value="Genomic_DNA"/>
</dbReference>